<sequence>MHWLQDRDLLQQGMPDPTLVTPQEPLSRLPERQDHQDAADTLQKVYFAFREQAFQRNVLKLEREGSDIKLEEDRDREKLKGRVFGKFPTEFVKSEEEYKAVLSCMSCMEAVGLFHALILQMLPQKLLIEELHVILKNKPFIMKIKYVNEYSQDNDLGMFHTVLRVTSTTTWQTWLWNDFESKHVARILYIMPFGQMQIYMSGMAGIEGSNATVSLGIGLAGAEKKSTSDVDFAGRQKEILELVEATARKFVEDSDFTPLIDKIDRAEADPDIRARIFGESYVTRKSLLKPEQYKV</sequence>
<gene>
    <name evidence="2" type="ORF">BDV96DRAFT_643376</name>
</gene>
<name>A0A6A5ZH69_9PLEO</name>
<dbReference type="Proteomes" id="UP000799770">
    <property type="component" value="Unassembled WGS sequence"/>
</dbReference>
<organism evidence="2 3">
    <name type="scientific">Lophiotrema nucula</name>
    <dbReference type="NCBI Taxonomy" id="690887"/>
    <lineage>
        <taxon>Eukaryota</taxon>
        <taxon>Fungi</taxon>
        <taxon>Dikarya</taxon>
        <taxon>Ascomycota</taxon>
        <taxon>Pezizomycotina</taxon>
        <taxon>Dothideomycetes</taxon>
        <taxon>Pleosporomycetidae</taxon>
        <taxon>Pleosporales</taxon>
        <taxon>Lophiotremataceae</taxon>
        <taxon>Lophiotrema</taxon>
    </lineage>
</organism>
<dbReference type="AlphaFoldDB" id="A0A6A5ZH69"/>
<evidence type="ECO:0000256" key="1">
    <source>
        <dbReference type="SAM" id="MobiDB-lite"/>
    </source>
</evidence>
<dbReference type="EMBL" id="ML977317">
    <property type="protein sequence ID" value="KAF2118117.1"/>
    <property type="molecule type" value="Genomic_DNA"/>
</dbReference>
<feature type="region of interest" description="Disordered" evidence="1">
    <location>
        <begin position="12"/>
        <end position="34"/>
    </location>
</feature>
<protein>
    <submittedName>
        <fullName evidence="2">Uncharacterized protein</fullName>
    </submittedName>
</protein>
<dbReference type="OrthoDB" id="432970at2759"/>
<reference evidence="2" key="1">
    <citation type="journal article" date="2020" name="Stud. Mycol.">
        <title>101 Dothideomycetes genomes: a test case for predicting lifestyles and emergence of pathogens.</title>
        <authorList>
            <person name="Haridas S."/>
            <person name="Albert R."/>
            <person name="Binder M."/>
            <person name="Bloem J."/>
            <person name="Labutti K."/>
            <person name="Salamov A."/>
            <person name="Andreopoulos B."/>
            <person name="Baker S."/>
            <person name="Barry K."/>
            <person name="Bills G."/>
            <person name="Bluhm B."/>
            <person name="Cannon C."/>
            <person name="Castanera R."/>
            <person name="Culley D."/>
            <person name="Daum C."/>
            <person name="Ezra D."/>
            <person name="Gonzalez J."/>
            <person name="Henrissat B."/>
            <person name="Kuo A."/>
            <person name="Liang C."/>
            <person name="Lipzen A."/>
            <person name="Lutzoni F."/>
            <person name="Magnuson J."/>
            <person name="Mondo S."/>
            <person name="Nolan M."/>
            <person name="Ohm R."/>
            <person name="Pangilinan J."/>
            <person name="Park H.-J."/>
            <person name="Ramirez L."/>
            <person name="Alfaro M."/>
            <person name="Sun H."/>
            <person name="Tritt A."/>
            <person name="Yoshinaga Y."/>
            <person name="Zwiers L.-H."/>
            <person name="Turgeon B."/>
            <person name="Goodwin S."/>
            <person name="Spatafora J."/>
            <person name="Crous P."/>
            <person name="Grigoriev I."/>
        </authorList>
    </citation>
    <scope>NUCLEOTIDE SEQUENCE</scope>
    <source>
        <strain evidence="2">CBS 627.86</strain>
    </source>
</reference>
<proteinExistence type="predicted"/>
<evidence type="ECO:0000313" key="2">
    <source>
        <dbReference type="EMBL" id="KAF2118117.1"/>
    </source>
</evidence>
<keyword evidence="3" id="KW-1185">Reference proteome</keyword>
<accession>A0A6A5ZH69</accession>
<evidence type="ECO:0000313" key="3">
    <source>
        <dbReference type="Proteomes" id="UP000799770"/>
    </source>
</evidence>